<dbReference type="EMBL" id="BART01036752">
    <property type="protein sequence ID" value="GAH14144.1"/>
    <property type="molecule type" value="Genomic_DNA"/>
</dbReference>
<reference evidence="1" key="1">
    <citation type="journal article" date="2014" name="Front. Microbiol.">
        <title>High frequency of phylogenetically diverse reductive dehalogenase-homologous genes in deep subseafloor sedimentary metagenomes.</title>
        <authorList>
            <person name="Kawai M."/>
            <person name="Futagami T."/>
            <person name="Toyoda A."/>
            <person name="Takaki Y."/>
            <person name="Nishi S."/>
            <person name="Hori S."/>
            <person name="Arai W."/>
            <person name="Tsubouchi T."/>
            <person name="Morono Y."/>
            <person name="Uchiyama I."/>
            <person name="Ito T."/>
            <person name="Fujiyama A."/>
            <person name="Inagaki F."/>
            <person name="Takami H."/>
        </authorList>
    </citation>
    <scope>NUCLEOTIDE SEQUENCE</scope>
    <source>
        <strain evidence="1">Expedition CK06-06</strain>
    </source>
</reference>
<dbReference type="SUPFAM" id="SSF48371">
    <property type="entry name" value="ARM repeat"/>
    <property type="match status" value="1"/>
</dbReference>
<dbReference type="Gene3D" id="1.25.10.10">
    <property type="entry name" value="Leucine-rich Repeat Variant"/>
    <property type="match status" value="1"/>
</dbReference>
<evidence type="ECO:0000313" key="1">
    <source>
        <dbReference type="EMBL" id="GAH14144.1"/>
    </source>
</evidence>
<organism evidence="1">
    <name type="scientific">marine sediment metagenome</name>
    <dbReference type="NCBI Taxonomy" id="412755"/>
    <lineage>
        <taxon>unclassified sequences</taxon>
        <taxon>metagenomes</taxon>
        <taxon>ecological metagenomes</taxon>
    </lineage>
</organism>
<dbReference type="AlphaFoldDB" id="X1EAH6"/>
<protein>
    <recommendedName>
        <fullName evidence="2">HEAT repeat domain-containing protein</fullName>
    </recommendedName>
</protein>
<dbReference type="Pfam" id="PF13646">
    <property type="entry name" value="HEAT_2"/>
    <property type="match status" value="1"/>
</dbReference>
<dbReference type="InterPro" id="IPR011989">
    <property type="entry name" value="ARM-like"/>
</dbReference>
<feature type="non-terminal residue" evidence="1">
    <location>
        <position position="1"/>
    </location>
</feature>
<proteinExistence type="predicted"/>
<sequence>VALKKGLTYLTRMNAARMLIEKKEHLEEILPHLITALEEDSDYRFRQKIARYFGEINEPSTKKALIKANKSDKHPIVRSVAKTSLDDLAKL</sequence>
<name>X1EAH6_9ZZZZ</name>
<accession>X1EAH6</accession>
<gene>
    <name evidence="1" type="ORF">S01H4_61829</name>
</gene>
<evidence type="ECO:0008006" key="2">
    <source>
        <dbReference type="Google" id="ProtNLM"/>
    </source>
</evidence>
<dbReference type="InterPro" id="IPR016024">
    <property type="entry name" value="ARM-type_fold"/>
</dbReference>
<comment type="caution">
    <text evidence="1">The sequence shown here is derived from an EMBL/GenBank/DDBJ whole genome shotgun (WGS) entry which is preliminary data.</text>
</comment>